<accession>A0A8T3BU46</accession>
<dbReference type="EMBL" id="JAGYWB010000005">
    <property type="protein sequence ID" value="KAI0522484.1"/>
    <property type="molecule type" value="Genomic_DNA"/>
</dbReference>
<evidence type="ECO:0000313" key="3">
    <source>
        <dbReference type="Proteomes" id="UP000829196"/>
    </source>
</evidence>
<organism evidence="2 3">
    <name type="scientific">Dendrobium nobile</name>
    <name type="common">Orchid</name>
    <dbReference type="NCBI Taxonomy" id="94219"/>
    <lineage>
        <taxon>Eukaryota</taxon>
        <taxon>Viridiplantae</taxon>
        <taxon>Streptophyta</taxon>
        <taxon>Embryophyta</taxon>
        <taxon>Tracheophyta</taxon>
        <taxon>Spermatophyta</taxon>
        <taxon>Magnoliopsida</taxon>
        <taxon>Liliopsida</taxon>
        <taxon>Asparagales</taxon>
        <taxon>Orchidaceae</taxon>
        <taxon>Epidendroideae</taxon>
        <taxon>Malaxideae</taxon>
        <taxon>Dendrobiinae</taxon>
        <taxon>Dendrobium</taxon>
    </lineage>
</organism>
<name>A0A8T3BU46_DENNO</name>
<comment type="caution">
    <text evidence="2">The sequence shown here is derived from an EMBL/GenBank/DDBJ whole genome shotgun (WGS) entry which is preliminary data.</text>
</comment>
<proteinExistence type="predicted"/>
<dbReference type="OrthoDB" id="1930494at2759"/>
<evidence type="ECO:0000313" key="2">
    <source>
        <dbReference type="EMBL" id="KAI0522484.1"/>
    </source>
</evidence>
<dbReference type="AlphaFoldDB" id="A0A8T3BU46"/>
<dbReference type="InterPro" id="IPR043502">
    <property type="entry name" value="DNA/RNA_pol_sf"/>
</dbReference>
<dbReference type="Pfam" id="PF07727">
    <property type="entry name" value="RVT_2"/>
    <property type="match status" value="1"/>
</dbReference>
<reference evidence="2" key="1">
    <citation type="journal article" date="2022" name="Front. Genet.">
        <title>Chromosome-Scale Assembly of the Dendrobium nobile Genome Provides Insights Into the Molecular Mechanism of the Biosynthesis of the Medicinal Active Ingredient of Dendrobium.</title>
        <authorList>
            <person name="Xu Q."/>
            <person name="Niu S.-C."/>
            <person name="Li K.-L."/>
            <person name="Zheng P.-J."/>
            <person name="Zhang X.-J."/>
            <person name="Jia Y."/>
            <person name="Liu Y."/>
            <person name="Niu Y.-X."/>
            <person name="Yu L.-H."/>
            <person name="Chen D.-F."/>
            <person name="Zhang G.-Q."/>
        </authorList>
    </citation>
    <scope>NUCLEOTIDE SEQUENCE</scope>
    <source>
        <tissue evidence="2">Leaf</tissue>
    </source>
</reference>
<protein>
    <recommendedName>
        <fullName evidence="1">Reverse transcriptase Ty1/copia-type domain-containing protein</fullName>
    </recommendedName>
</protein>
<dbReference type="Proteomes" id="UP000829196">
    <property type="component" value="Unassembled WGS sequence"/>
</dbReference>
<dbReference type="SUPFAM" id="SSF56672">
    <property type="entry name" value="DNA/RNA polymerases"/>
    <property type="match status" value="1"/>
</dbReference>
<gene>
    <name evidence="2" type="ORF">KFK09_004863</name>
</gene>
<feature type="domain" description="Reverse transcriptase Ty1/copia-type" evidence="1">
    <location>
        <begin position="12"/>
        <end position="138"/>
    </location>
</feature>
<keyword evidence="3" id="KW-1185">Reference proteome</keyword>
<evidence type="ECO:0000259" key="1">
    <source>
        <dbReference type="Pfam" id="PF07727"/>
    </source>
</evidence>
<dbReference type="InterPro" id="IPR013103">
    <property type="entry name" value="RVT_2"/>
</dbReference>
<sequence length="139" mass="16137">MREEIRALHQQQTWSLVPSLPKHPVLGCRWTYKLKFKANGQLEHHKARLIAKGFDQKYGIDYKETFSPVAKLPTIRILLAVSLQRNWSVTQLDVSNAFLHGDLDEAVYMKQPPGFIDTRYPNHVCRLHKAIYSLKQSPQ</sequence>